<dbReference type="AlphaFoldDB" id="A0A9P0C1J2"/>
<reference evidence="2" key="1">
    <citation type="submission" date="2021-12" db="EMBL/GenBank/DDBJ databases">
        <authorList>
            <person name="King R."/>
        </authorList>
    </citation>
    <scope>NUCLEOTIDE SEQUENCE</scope>
</reference>
<evidence type="ECO:0000313" key="2">
    <source>
        <dbReference type="EMBL" id="CAH0605490.1"/>
    </source>
</evidence>
<dbReference type="Gene3D" id="2.130.10.10">
    <property type="entry name" value="YVTN repeat-like/Quinoprotein amine dehydrogenase"/>
    <property type="match status" value="1"/>
</dbReference>
<sequence>MMRFIIFLSFFAVINASVLKPNCVVIRNRNYEKDVLKVDIKSPYQLAIDHDTNTLFFSFTARKDEMFKIAYLSLKTREYNVVSGIHGGFATAIDSNKNKIYMGGEDGIYKFDYKTKTATNLGLLSNVNIWQMFFKNGLYFTTYPEETAFVYKKNKVDIVRELVDIKAMLVAVNKAGHIVYANSSGLFMYNESTQTTNLLDTAVVNGITADIDGNLFFSTPTGVYFIDENTKQVDELFRMENIYGVAVEGNGDFIYATEDSLVRLKSTKNECFFEQTWISNEGF</sequence>
<dbReference type="SUPFAM" id="SSF63829">
    <property type="entry name" value="Calcium-dependent phosphotriesterase"/>
    <property type="match status" value="1"/>
</dbReference>
<evidence type="ECO:0000256" key="1">
    <source>
        <dbReference type="SAM" id="SignalP"/>
    </source>
</evidence>
<keyword evidence="3" id="KW-1185">Reference proteome</keyword>
<keyword evidence="1" id="KW-0732">Signal</keyword>
<dbReference type="InterPro" id="IPR015943">
    <property type="entry name" value="WD40/YVTN_repeat-like_dom_sf"/>
</dbReference>
<evidence type="ECO:0008006" key="4">
    <source>
        <dbReference type="Google" id="ProtNLM"/>
    </source>
</evidence>
<dbReference type="OrthoDB" id="7452594at2759"/>
<dbReference type="EMBL" id="LR824009">
    <property type="protein sequence ID" value="CAH0605490.1"/>
    <property type="molecule type" value="Genomic_DNA"/>
</dbReference>
<evidence type="ECO:0000313" key="3">
    <source>
        <dbReference type="Proteomes" id="UP001154114"/>
    </source>
</evidence>
<gene>
    <name evidence="2" type="ORF">CINC_LOCUS11465</name>
</gene>
<organism evidence="2 3">
    <name type="scientific">Chrysodeixis includens</name>
    <name type="common">Soybean looper</name>
    <name type="synonym">Pseudoplusia includens</name>
    <dbReference type="NCBI Taxonomy" id="689277"/>
    <lineage>
        <taxon>Eukaryota</taxon>
        <taxon>Metazoa</taxon>
        <taxon>Ecdysozoa</taxon>
        <taxon>Arthropoda</taxon>
        <taxon>Hexapoda</taxon>
        <taxon>Insecta</taxon>
        <taxon>Pterygota</taxon>
        <taxon>Neoptera</taxon>
        <taxon>Endopterygota</taxon>
        <taxon>Lepidoptera</taxon>
        <taxon>Glossata</taxon>
        <taxon>Ditrysia</taxon>
        <taxon>Noctuoidea</taxon>
        <taxon>Noctuidae</taxon>
        <taxon>Plusiinae</taxon>
        <taxon>Chrysodeixis</taxon>
    </lineage>
</organism>
<dbReference type="Proteomes" id="UP001154114">
    <property type="component" value="Chromosome 6"/>
</dbReference>
<accession>A0A9P0C1J2</accession>
<protein>
    <recommendedName>
        <fullName evidence="4">Ommochrome-binding protein-like</fullName>
    </recommendedName>
</protein>
<name>A0A9P0C1J2_CHRIL</name>
<proteinExistence type="predicted"/>
<feature type="chain" id="PRO_5040376253" description="Ommochrome-binding protein-like" evidence="1">
    <location>
        <begin position="17"/>
        <end position="283"/>
    </location>
</feature>
<feature type="signal peptide" evidence="1">
    <location>
        <begin position="1"/>
        <end position="16"/>
    </location>
</feature>